<sequence length="316" mass="36447">MALKIIRPGPLNGRTISQKDLCKAYRNLLDKLEDGISTCLFQRRQGMKSLRHFNPSIVDDLRILDDVNNIQPGHSFLSLEDVHAHHFDLLNAVLKEQPGAIFNTKGSKPVLDKQKLAGGTPSRCPQMEGLLVENIEGRRRNILSINNLILWVTFDDTKSSSVTGRDKIIPHWFPQETQLMVRQYLVFIRPFVLYLLRNTGNDHQAAEFEAEFFYWATKPNFQKVWDTFELDIGFSCNVRDWRGSSNIKADGCTTWLATQLWLRTTMRRPDRIWTASARIHSLCMSRLSFMSGMNFCEQGKSSSRRLNVCRRQGQQK</sequence>
<gene>
    <name evidence="1" type="ORF">BS47DRAFT_266504</name>
</gene>
<comment type="caution">
    <text evidence="1">The sequence shown here is derived from an EMBL/GenBank/DDBJ whole genome shotgun (WGS) entry which is preliminary data.</text>
</comment>
<dbReference type="Proteomes" id="UP000886523">
    <property type="component" value="Unassembled WGS sequence"/>
</dbReference>
<evidence type="ECO:0000313" key="1">
    <source>
        <dbReference type="EMBL" id="KAF9507917.1"/>
    </source>
</evidence>
<accession>A0A9P6ALU8</accession>
<dbReference type="AlphaFoldDB" id="A0A9P6ALU8"/>
<proteinExistence type="predicted"/>
<dbReference type="EMBL" id="MU129069">
    <property type="protein sequence ID" value="KAF9507917.1"/>
    <property type="molecule type" value="Genomic_DNA"/>
</dbReference>
<name>A0A9P6ALU8_9AGAM</name>
<evidence type="ECO:0000313" key="2">
    <source>
        <dbReference type="Proteomes" id="UP000886523"/>
    </source>
</evidence>
<reference evidence="1" key="1">
    <citation type="journal article" date="2020" name="Nat. Commun.">
        <title>Large-scale genome sequencing of mycorrhizal fungi provides insights into the early evolution of symbiotic traits.</title>
        <authorList>
            <person name="Miyauchi S."/>
            <person name="Kiss E."/>
            <person name="Kuo A."/>
            <person name="Drula E."/>
            <person name="Kohler A."/>
            <person name="Sanchez-Garcia M."/>
            <person name="Morin E."/>
            <person name="Andreopoulos B."/>
            <person name="Barry K.W."/>
            <person name="Bonito G."/>
            <person name="Buee M."/>
            <person name="Carver A."/>
            <person name="Chen C."/>
            <person name="Cichocki N."/>
            <person name="Clum A."/>
            <person name="Culley D."/>
            <person name="Crous P.W."/>
            <person name="Fauchery L."/>
            <person name="Girlanda M."/>
            <person name="Hayes R.D."/>
            <person name="Keri Z."/>
            <person name="LaButti K."/>
            <person name="Lipzen A."/>
            <person name="Lombard V."/>
            <person name="Magnuson J."/>
            <person name="Maillard F."/>
            <person name="Murat C."/>
            <person name="Nolan M."/>
            <person name="Ohm R.A."/>
            <person name="Pangilinan J."/>
            <person name="Pereira M.F."/>
            <person name="Perotto S."/>
            <person name="Peter M."/>
            <person name="Pfister S."/>
            <person name="Riley R."/>
            <person name="Sitrit Y."/>
            <person name="Stielow J.B."/>
            <person name="Szollosi G."/>
            <person name="Zifcakova L."/>
            <person name="Stursova M."/>
            <person name="Spatafora J.W."/>
            <person name="Tedersoo L."/>
            <person name="Vaario L.M."/>
            <person name="Yamada A."/>
            <person name="Yan M."/>
            <person name="Wang P."/>
            <person name="Xu J."/>
            <person name="Bruns T."/>
            <person name="Baldrian P."/>
            <person name="Vilgalys R."/>
            <person name="Dunand C."/>
            <person name="Henrissat B."/>
            <person name="Grigoriev I.V."/>
            <person name="Hibbett D."/>
            <person name="Nagy L.G."/>
            <person name="Martin F.M."/>
        </authorList>
    </citation>
    <scope>NUCLEOTIDE SEQUENCE</scope>
    <source>
        <strain evidence="1">UP504</strain>
    </source>
</reference>
<organism evidence="1 2">
    <name type="scientific">Hydnum rufescens UP504</name>
    <dbReference type="NCBI Taxonomy" id="1448309"/>
    <lineage>
        <taxon>Eukaryota</taxon>
        <taxon>Fungi</taxon>
        <taxon>Dikarya</taxon>
        <taxon>Basidiomycota</taxon>
        <taxon>Agaricomycotina</taxon>
        <taxon>Agaricomycetes</taxon>
        <taxon>Cantharellales</taxon>
        <taxon>Hydnaceae</taxon>
        <taxon>Hydnum</taxon>
    </lineage>
</organism>
<keyword evidence="2" id="KW-1185">Reference proteome</keyword>
<dbReference type="OrthoDB" id="3202072at2759"/>
<protein>
    <submittedName>
        <fullName evidence="1">Uncharacterized protein</fullName>
    </submittedName>
</protein>